<evidence type="ECO:0000256" key="1">
    <source>
        <dbReference type="ARBA" id="ARBA00004123"/>
    </source>
</evidence>
<evidence type="ECO:0000259" key="11">
    <source>
        <dbReference type="PROSITE" id="PS50800"/>
    </source>
</evidence>
<gene>
    <name evidence="13" type="primary">Mamstr</name>
</gene>
<evidence type="ECO:0000256" key="5">
    <source>
        <dbReference type="ARBA" id="ARBA00023242"/>
    </source>
</evidence>
<dbReference type="AlphaFoldDB" id="Q8CBF9"/>
<reference evidence="12" key="2">
    <citation type="journal article" date="2000" name="Genome Res.">
        <title>Normalization and subtraction of cap-trapper-selected cDNAs to prepare full-length cDNA libraries for rapid discovery of new genes.</title>
        <authorList>
            <person name="Carninci P."/>
            <person name="Shibata Y."/>
            <person name="Hayatsu N."/>
            <person name="Sugahara Y."/>
            <person name="Shibata K."/>
            <person name="Itoh M."/>
            <person name="Konno H."/>
            <person name="Okazaki Y."/>
            <person name="Muramatsu M."/>
            <person name="Hayashizaki Y."/>
        </authorList>
    </citation>
    <scope>NUCLEOTIDE SEQUENCE</scope>
    <source>
        <strain evidence="12">C57BL/6J</strain>
        <tissue evidence="12">Cerebellum</tissue>
    </source>
</reference>
<feature type="compositionally biased region" description="Pro residues" evidence="10">
    <location>
        <begin position="125"/>
        <end position="157"/>
    </location>
</feature>
<reference evidence="12" key="1">
    <citation type="journal article" date="1999" name="Methods Enzymol.">
        <title>High-efficiency full-length cDNA cloning.</title>
        <authorList>
            <person name="Carninci P."/>
            <person name="Hayashizaki Y."/>
        </authorList>
    </citation>
    <scope>NUCLEOTIDE SEQUENCE</scope>
    <source>
        <strain evidence="12">C57BL/6J</strain>
        <tissue evidence="12">Cerebellum</tissue>
    </source>
</reference>
<dbReference type="GO" id="GO:0005634">
    <property type="term" value="C:nucleus"/>
    <property type="evidence" value="ECO:0007669"/>
    <property type="project" value="UniProtKB-SubCell"/>
</dbReference>
<dbReference type="UCSC" id="uc009gwm.1">
    <property type="organism name" value="mouse"/>
</dbReference>
<evidence type="ECO:0000313" key="12">
    <source>
        <dbReference type="EMBL" id="BAC29307.1"/>
    </source>
</evidence>
<dbReference type="SUPFAM" id="SSF68906">
    <property type="entry name" value="SAP domain"/>
    <property type="match status" value="1"/>
</dbReference>
<evidence type="ECO:0000256" key="3">
    <source>
        <dbReference type="ARBA" id="ARBA00023159"/>
    </source>
</evidence>
<comment type="subcellular location">
    <subcellularLocation>
        <location evidence="1">Nucleus</location>
    </subcellularLocation>
</comment>
<dbReference type="AGR" id="MGI:1921740"/>
<evidence type="ECO:0000256" key="2">
    <source>
        <dbReference type="ARBA" id="ARBA00023015"/>
    </source>
</evidence>
<organism evidence="12">
    <name type="scientific">Mus musculus</name>
    <name type="common">Mouse</name>
    <dbReference type="NCBI Taxonomy" id="10090"/>
    <lineage>
        <taxon>Eukaryota</taxon>
        <taxon>Metazoa</taxon>
        <taxon>Chordata</taxon>
        <taxon>Craniata</taxon>
        <taxon>Vertebrata</taxon>
        <taxon>Euteleostomi</taxon>
        <taxon>Mammalia</taxon>
        <taxon>Eutheria</taxon>
        <taxon>Euarchontoglires</taxon>
        <taxon>Glires</taxon>
        <taxon>Rodentia</taxon>
        <taxon>Myomorpha</taxon>
        <taxon>Muroidea</taxon>
        <taxon>Muridae</taxon>
        <taxon>Murinae</taxon>
        <taxon>Mus</taxon>
        <taxon>Mus</taxon>
    </lineage>
</organism>
<dbReference type="InterPro" id="IPR036361">
    <property type="entry name" value="SAP_dom_sf"/>
</dbReference>
<evidence type="ECO:0000256" key="6">
    <source>
        <dbReference type="ARBA" id="ARBA00057766"/>
    </source>
</evidence>
<accession>Q8CBF9</accession>
<keyword evidence="4" id="KW-0804">Transcription</keyword>
<dbReference type="PROSITE" id="PS50800">
    <property type="entry name" value="SAP"/>
    <property type="match status" value="1"/>
</dbReference>
<dbReference type="PANTHER" id="PTHR23251:SF1">
    <property type="entry name" value="MEF2-ACTIVATING MOTIF AND SAP DOMAIN-CONTAINING TRANSCRIPTIONAL REGULATOR"/>
    <property type="match status" value="1"/>
</dbReference>
<evidence type="ECO:0000313" key="13">
    <source>
        <dbReference type="MGI" id="MGI:1921740"/>
    </source>
</evidence>
<comment type="function">
    <text evidence="6">Transcriptional coactivator. Stimulates the transcriptional activity of MEF2C. Stimulates MYOD1 activity in part via MEF2, resulting in an enhancement of skeletal muscle differentiation.</text>
</comment>
<dbReference type="Gene3D" id="1.10.720.30">
    <property type="entry name" value="SAP domain"/>
    <property type="match status" value="1"/>
</dbReference>
<evidence type="ECO:0000256" key="10">
    <source>
        <dbReference type="SAM" id="MobiDB-lite"/>
    </source>
</evidence>
<reference evidence="12" key="3">
    <citation type="journal article" date="2000" name="Genome Res.">
        <title>RIKEN integrated sequence analysis (RISA) system--384-format sequencing pipeline with 384 multicapillary sequencer.</title>
        <authorList>
            <person name="Shibata K."/>
            <person name="Itoh M."/>
            <person name="Aizawa K."/>
            <person name="Nagaoka S."/>
            <person name="Sasaki N."/>
            <person name="Carninci P."/>
            <person name="Konno H."/>
            <person name="Akiyama J."/>
            <person name="Nishi K."/>
            <person name="Kitsunai T."/>
            <person name="Tashiro H."/>
            <person name="Itoh M."/>
            <person name="Sumi N."/>
            <person name="Ishii Y."/>
            <person name="Nakamura S."/>
            <person name="Hazama M."/>
            <person name="Nishine T."/>
            <person name="Harada A."/>
            <person name="Yamamoto R."/>
            <person name="Matsumoto H."/>
            <person name="Sakaguchi S."/>
            <person name="Ikegami T."/>
            <person name="Kashiwagi K."/>
            <person name="Fujiwake S."/>
            <person name="Inoue K."/>
            <person name="Togawa Y."/>
            <person name="Izawa M."/>
            <person name="Ohara E."/>
            <person name="Watahiki M."/>
            <person name="Yoneda Y."/>
            <person name="Ishikawa T."/>
            <person name="Ozawa K."/>
            <person name="Tanaka T."/>
            <person name="Matsuura S."/>
            <person name="Kawai J."/>
            <person name="Okazaki Y."/>
            <person name="Muramatsu M."/>
            <person name="Inoue Y."/>
            <person name="Kira A."/>
            <person name="Hayashizaki Y."/>
        </authorList>
    </citation>
    <scope>NUCLEOTIDE SEQUENCE</scope>
    <source>
        <strain evidence="12">C57BL/6J</strain>
        <tissue evidence="12">Cerebellum</tissue>
    </source>
</reference>
<reference evidence="12" key="6">
    <citation type="journal article" date="2002" name="Nature">
        <title>Analysis of the mouse transcriptome based on functional annotation of 60,770 full-length cDNAs.</title>
        <authorList>
            <consortium name="The FANTOM Consortium and the RIKEN Genome Exploration Research Group Phase I and II Team"/>
        </authorList>
    </citation>
    <scope>NUCLEOTIDE SEQUENCE</scope>
    <source>
        <strain evidence="12">C57BL/6J</strain>
        <tissue evidence="12">Cerebellum</tissue>
    </source>
</reference>
<evidence type="ECO:0000256" key="4">
    <source>
        <dbReference type="ARBA" id="ARBA00023163"/>
    </source>
</evidence>
<feature type="compositionally biased region" description="Polar residues" evidence="10">
    <location>
        <begin position="95"/>
        <end position="106"/>
    </location>
</feature>
<feature type="region of interest" description="Disordered" evidence="10">
    <location>
        <begin position="47"/>
        <end position="158"/>
    </location>
</feature>
<sequence>MPVARMKPSSAGVSSPSPPSHKLELQTLKLEELTVSELRQQLRLRGLPVSGTKAMLLERMRGGTPPRERPKPRREDKEAAAPWPRLKPKALGTTRLPSTVKASATNRRLKFSGATDPLGAAPAPASVPAPTPSPALAPTPTPAPVPAPAPAPFPTPPASLTLEEELQEAIRRAQVERDEGLGVLGDWAVDLSRI</sequence>
<feature type="region of interest" description="Disordered" evidence="10">
    <location>
        <begin position="1"/>
        <end position="22"/>
    </location>
</feature>
<dbReference type="InterPro" id="IPR003034">
    <property type="entry name" value="SAP_dom"/>
</dbReference>
<dbReference type="MGI" id="MGI:1921740">
    <property type="gene designation" value="Mamstr"/>
</dbReference>
<comment type="subunit">
    <text evidence="7">Interacts with MEF2C.</text>
</comment>
<protein>
    <recommendedName>
        <fullName evidence="8">MEF2-activating motif and SAP domain-containing transcriptional regulator</fullName>
    </recommendedName>
    <alternativeName>
        <fullName evidence="9">MEF2-activating SAP transcriptional regulatory protein</fullName>
    </alternativeName>
</protein>
<proteinExistence type="evidence at transcript level"/>
<reference evidence="12" key="8">
    <citation type="journal article" date="2005" name="Science">
        <title>Antisense Transcription in the Mammalian Transcriptome.</title>
        <authorList>
            <consortium name="RIKEN Genome Exploration Research Group and Genome Science Group (Genome Network Project Core Group) and the FANTOM Consortium"/>
        </authorList>
    </citation>
    <scope>NUCLEOTIDE SEQUENCE</scope>
    <source>
        <strain evidence="12">C57BL/6J</strain>
        <tissue evidence="12">Cerebellum</tissue>
    </source>
</reference>
<dbReference type="Pfam" id="PF02037">
    <property type="entry name" value="SAP"/>
    <property type="match status" value="1"/>
</dbReference>
<reference evidence="12" key="7">
    <citation type="journal article" date="2005" name="Science">
        <title>The Transcriptional Landscape of the Mammalian Genome.</title>
        <authorList>
            <consortium name="The FANTOM Consortium"/>
            <consortium name="Riken Genome Exploration Research Group and Genome Science Group (Genome Network Project Core Group)"/>
        </authorList>
    </citation>
    <scope>NUCLEOTIDE SEQUENCE</scope>
    <source>
        <strain evidence="12">C57BL/6J</strain>
        <tissue evidence="12">Cerebellum</tissue>
    </source>
</reference>
<reference evidence="12" key="5">
    <citation type="submission" date="2001-07" db="EMBL/GenBank/DDBJ databases">
        <authorList>
            <person name="Adachi J."/>
            <person name="Aizawa K."/>
            <person name="Akimura T."/>
            <person name="Arakawa T."/>
            <person name="Bono H."/>
            <person name="Carninci P."/>
            <person name="Fukuda S."/>
            <person name="Furuno M."/>
            <person name="Hanagaki T."/>
            <person name="Hara A."/>
            <person name="Hashizume W."/>
            <person name="Hayashida K."/>
            <person name="Hayatsu N."/>
            <person name="Hiramoto K."/>
            <person name="Hiraoka T."/>
            <person name="Hirozane T."/>
            <person name="Hori F."/>
            <person name="Imotani K."/>
            <person name="Ishii Y."/>
            <person name="Itoh M."/>
            <person name="Kagawa I."/>
            <person name="Kasukawa T."/>
            <person name="Katoh H."/>
            <person name="Kawai J."/>
            <person name="Kojima Y."/>
            <person name="Kondo S."/>
            <person name="Konno H."/>
            <person name="Kouda M."/>
            <person name="Koya S."/>
            <person name="Kurihara C."/>
            <person name="Matsuyama T."/>
            <person name="Miyazaki A."/>
            <person name="Murata M."/>
            <person name="Nakamura M."/>
            <person name="Nishi K."/>
            <person name="Nomura K."/>
            <person name="Numazaki R."/>
            <person name="Ohno M."/>
            <person name="Ohsato N."/>
            <person name="Okazaki Y."/>
            <person name="Saito R."/>
            <person name="Saitoh H."/>
            <person name="Sakai C."/>
            <person name="Sakai K."/>
            <person name="Sakazume N."/>
            <person name="Sano H."/>
            <person name="Sasaki D."/>
            <person name="Shibata K."/>
            <person name="Shinagawa A."/>
            <person name="Shiraki T."/>
            <person name="Sogabe Y."/>
            <person name="Tagami M."/>
            <person name="Tagawa A."/>
            <person name="Takahashi F."/>
            <person name="Takaku-Akahira S."/>
            <person name="Takeda Y."/>
            <person name="Tanaka T."/>
            <person name="Tomaru A."/>
            <person name="Toya T."/>
            <person name="Yasunishi A."/>
            <person name="Muramatsu M."/>
            <person name="Hayashizaki Y."/>
        </authorList>
    </citation>
    <scope>NUCLEOTIDE SEQUENCE</scope>
    <source>
        <strain evidence="12">C57BL/6J</strain>
        <tissue evidence="12">Cerebellum</tissue>
    </source>
</reference>
<dbReference type="EMBL" id="AK036109">
    <property type="protein sequence ID" value="BAC29307.1"/>
    <property type="molecule type" value="mRNA"/>
</dbReference>
<dbReference type="FunFam" id="1.10.720.30:FF:000016">
    <property type="entry name" value="MEF2-activating motif and SAP domain-containing transcriptional regulator isoform X2"/>
    <property type="match status" value="1"/>
</dbReference>
<evidence type="ECO:0000256" key="9">
    <source>
        <dbReference type="ARBA" id="ARBA00075943"/>
    </source>
</evidence>
<feature type="domain" description="SAP" evidence="11">
    <location>
        <begin position="30"/>
        <end position="64"/>
    </location>
</feature>
<evidence type="ECO:0000256" key="8">
    <source>
        <dbReference type="ARBA" id="ARBA00073667"/>
    </source>
</evidence>
<name>Q8CBF9_MOUSE</name>
<keyword evidence="3" id="KW-0010">Activator</keyword>
<dbReference type="SMART" id="SM00513">
    <property type="entry name" value="SAP"/>
    <property type="match status" value="1"/>
</dbReference>
<dbReference type="InterPro" id="IPR052305">
    <property type="entry name" value="TransReg_TumorExp"/>
</dbReference>
<feature type="compositionally biased region" description="Basic and acidic residues" evidence="10">
    <location>
        <begin position="56"/>
        <end position="79"/>
    </location>
</feature>
<evidence type="ECO:0000256" key="7">
    <source>
        <dbReference type="ARBA" id="ARBA00065542"/>
    </source>
</evidence>
<keyword evidence="5" id="KW-0539">Nucleus</keyword>
<reference evidence="12" key="4">
    <citation type="journal article" date="2001" name="Nature">
        <title>Functional annotation of a full-length mouse cDNA collection.</title>
        <authorList>
            <consortium name="The RIKEN Genome Exploration Research Group Phase II Team and the FANTOM Consortium"/>
        </authorList>
    </citation>
    <scope>NUCLEOTIDE SEQUENCE</scope>
    <source>
        <strain evidence="12">C57BL/6J</strain>
        <tissue evidence="12">Cerebellum</tissue>
    </source>
</reference>
<keyword evidence="2" id="KW-0805">Transcription regulation</keyword>
<dbReference type="PANTHER" id="PTHR23251">
    <property type="entry name" value="LYSINE-RICH CEACAM1 CO-ISOLATED PROTEIN LYRIC PROTEIN"/>
    <property type="match status" value="1"/>
</dbReference>